<organism evidence="2 3">
    <name type="scientific">Vallicoccus soli</name>
    <dbReference type="NCBI Taxonomy" id="2339232"/>
    <lineage>
        <taxon>Bacteria</taxon>
        <taxon>Bacillati</taxon>
        <taxon>Actinomycetota</taxon>
        <taxon>Actinomycetes</taxon>
        <taxon>Motilibacterales</taxon>
        <taxon>Vallicoccaceae</taxon>
        <taxon>Vallicoccus</taxon>
    </lineage>
</organism>
<dbReference type="Pfam" id="PF01636">
    <property type="entry name" value="APH"/>
    <property type="match status" value="1"/>
</dbReference>
<dbReference type="AlphaFoldDB" id="A0A3A3YV67"/>
<comment type="caution">
    <text evidence="2">The sequence shown here is derived from an EMBL/GenBank/DDBJ whole genome shotgun (WGS) entry which is preliminary data.</text>
</comment>
<evidence type="ECO:0000313" key="3">
    <source>
        <dbReference type="Proteomes" id="UP000265614"/>
    </source>
</evidence>
<sequence>MSGGGAGRTAPGGGSLAQVREVAARHGLRLRRAWPRGPEHLLLDLVPAHGCGPAVAGQWLAPAVRAAEVARSTGGGASADGPVVLQPAGADRRLPALAPLAARPGARLAAHRPERRGVVGDADGTWTKVVRPGRSRAVEAAARAAAVPGVRVPEVLAADHARGTVTTAALPGRALHDLLGDPGVPAVAVEAACRATGAALAALHAAPLPEGAVAHGAAAELAVLEGWLAAAREHGALAGSPGTGAVREALAAGRPGPPVRLHRDLHDKQVLVDGEGAVGVLDFDLAAAGEAALDLANLLEHLALRAAQGRCSPALAAACRAAVLDGYRPDPGVLARLDAYAAATRLRLLAVYAFRPGQEAAAAALLRPR</sequence>
<keyword evidence="3" id="KW-1185">Reference proteome</keyword>
<proteinExistence type="predicted"/>
<dbReference type="OrthoDB" id="7842280at2"/>
<feature type="domain" description="Aminoglycoside phosphotransferase" evidence="1">
    <location>
        <begin position="141"/>
        <end position="330"/>
    </location>
</feature>
<dbReference type="EMBL" id="QZEZ01000008">
    <property type="protein sequence ID" value="RJK93754.1"/>
    <property type="molecule type" value="Genomic_DNA"/>
</dbReference>
<protein>
    <recommendedName>
        <fullName evidence="1">Aminoglycoside phosphotransferase domain-containing protein</fullName>
    </recommendedName>
</protein>
<dbReference type="InterPro" id="IPR011009">
    <property type="entry name" value="Kinase-like_dom_sf"/>
</dbReference>
<dbReference type="Proteomes" id="UP000265614">
    <property type="component" value="Unassembled WGS sequence"/>
</dbReference>
<dbReference type="RefSeq" id="WP_119951425.1">
    <property type="nucleotide sequence ID" value="NZ_QZEZ01000008.1"/>
</dbReference>
<evidence type="ECO:0000259" key="1">
    <source>
        <dbReference type="Pfam" id="PF01636"/>
    </source>
</evidence>
<name>A0A3A3YV67_9ACTN</name>
<gene>
    <name evidence="2" type="ORF">D5H78_15570</name>
</gene>
<dbReference type="Gene3D" id="3.90.1200.10">
    <property type="match status" value="1"/>
</dbReference>
<accession>A0A3A3YV67</accession>
<evidence type="ECO:0000313" key="2">
    <source>
        <dbReference type="EMBL" id="RJK93754.1"/>
    </source>
</evidence>
<dbReference type="InterPro" id="IPR002575">
    <property type="entry name" value="Aminoglycoside_PTrfase"/>
</dbReference>
<reference evidence="2 3" key="1">
    <citation type="submission" date="2018-09" db="EMBL/GenBank/DDBJ databases">
        <title>YIM 75000 draft genome.</title>
        <authorList>
            <person name="Tang S."/>
            <person name="Feng Y."/>
        </authorList>
    </citation>
    <scope>NUCLEOTIDE SEQUENCE [LARGE SCALE GENOMIC DNA]</scope>
    <source>
        <strain evidence="2 3">YIM 75000</strain>
    </source>
</reference>
<dbReference type="SUPFAM" id="SSF56112">
    <property type="entry name" value="Protein kinase-like (PK-like)"/>
    <property type="match status" value="1"/>
</dbReference>